<reference evidence="6" key="1">
    <citation type="journal article" date="2019" name="Int. J. Syst. Evol. Microbiol.">
        <title>The Global Catalogue of Microorganisms (GCM) 10K type strain sequencing project: providing services to taxonomists for standard genome sequencing and annotation.</title>
        <authorList>
            <consortium name="The Broad Institute Genomics Platform"/>
            <consortium name="The Broad Institute Genome Sequencing Center for Infectious Disease"/>
            <person name="Wu L."/>
            <person name="Ma J."/>
        </authorList>
    </citation>
    <scope>NUCLEOTIDE SEQUENCE [LARGE SCALE GENOMIC DNA]</scope>
    <source>
        <strain evidence="6">CCUG 61697</strain>
    </source>
</reference>
<dbReference type="InterPro" id="IPR000160">
    <property type="entry name" value="GGDEF_dom"/>
</dbReference>
<organism evidence="5 6">
    <name type="scientific">Methyloligella solikamskensis</name>
    <dbReference type="NCBI Taxonomy" id="1177756"/>
    <lineage>
        <taxon>Bacteria</taxon>
        <taxon>Pseudomonadati</taxon>
        <taxon>Pseudomonadota</taxon>
        <taxon>Alphaproteobacteria</taxon>
        <taxon>Hyphomicrobiales</taxon>
        <taxon>Hyphomicrobiaceae</taxon>
        <taxon>Methyloligella</taxon>
    </lineage>
</organism>
<dbReference type="InterPro" id="IPR029787">
    <property type="entry name" value="Nucleotide_cyclase"/>
</dbReference>
<gene>
    <name evidence="5" type="ORF">ACFQ2F_01775</name>
</gene>
<evidence type="ECO:0000256" key="2">
    <source>
        <dbReference type="SAM" id="Phobius"/>
    </source>
</evidence>
<evidence type="ECO:0000259" key="3">
    <source>
        <dbReference type="PROSITE" id="PS50883"/>
    </source>
</evidence>
<dbReference type="InterPro" id="IPR035919">
    <property type="entry name" value="EAL_sf"/>
</dbReference>
<dbReference type="SUPFAM" id="SSF55073">
    <property type="entry name" value="Nucleotide cyclase"/>
    <property type="match status" value="1"/>
</dbReference>
<dbReference type="Gene3D" id="3.20.20.450">
    <property type="entry name" value="EAL domain"/>
    <property type="match status" value="1"/>
</dbReference>
<keyword evidence="2" id="KW-0472">Membrane</keyword>
<dbReference type="SMART" id="SM00052">
    <property type="entry name" value="EAL"/>
    <property type="match status" value="1"/>
</dbReference>
<dbReference type="EMBL" id="JBHTJO010000001">
    <property type="protein sequence ID" value="MFD0985822.1"/>
    <property type="molecule type" value="Genomic_DNA"/>
</dbReference>
<dbReference type="RefSeq" id="WP_379084814.1">
    <property type="nucleotide sequence ID" value="NZ_JBHTJO010000001.1"/>
</dbReference>
<feature type="transmembrane region" description="Helical" evidence="2">
    <location>
        <begin position="193"/>
        <end position="215"/>
    </location>
</feature>
<dbReference type="PANTHER" id="PTHR44757:SF2">
    <property type="entry name" value="BIOFILM ARCHITECTURE MAINTENANCE PROTEIN MBAA"/>
    <property type="match status" value="1"/>
</dbReference>
<dbReference type="InterPro" id="IPR001633">
    <property type="entry name" value="EAL_dom"/>
</dbReference>
<dbReference type="Gene3D" id="3.30.70.270">
    <property type="match status" value="1"/>
</dbReference>
<dbReference type="PANTHER" id="PTHR44757">
    <property type="entry name" value="DIGUANYLATE CYCLASE DGCP"/>
    <property type="match status" value="1"/>
</dbReference>
<keyword evidence="2" id="KW-0812">Transmembrane</keyword>
<dbReference type="CDD" id="cd01949">
    <property type="entry name" value="GGDEF"/>
    <property type="match status" value="1"/>
</dbReference>
<proteinExistence type="predicted"/>
<evidence type="ECO:0000313" key="5">
    <source>
        <dbReference type="EMBL" id="MFD0985822.1"/>
    </source>
</evidence>
<dbReference type="PROSITE" id="PS50883">
    <property type="entry name" value="EAL"/>
    <property type="match status" value="1"/>
</dbReference>
<dbReference type="SUPFAM" id="SSF141868">
    <property type="entry name" value="EAL domain-like"/>
    <property type="match status" value="1"/>
</dbReference>
<feature type="domain" description="EAL" evidence="3">
    <location>
        <begin position="406"/>
        <end position="656"/>
    </location>
</feature>
<dbReference type="CDD" id="cd01948">
    <property type="entry name" value="EAL"/>
    <property type="match status" value="1"/>
</dbReference>
<feature type="region of interest" description="Disordered" evidence="1">
    <location>
        <begin position="642"/>
        <end position="663"/>
    </location>
</feature>
<keyword evidence="2" id="KW-1133">Transmembrane helix</keyword>
<evidence type="ECO:0000259" key="4">
    <source>
        <dbReference type="PROSITE" id="PS50887"/>
    </source>
</evidence>
<dbReference type="InterPro" id="IPR043128">
    <property type="entry name" value="Rev_trsase/Diguanyl_cyclase"/>
</dbReference>
<dbReference type="NCBIfam" id="TIGR00254">
    <property type="entry name" value="GGDEF"/>
    <property type="match status" value="1"/>
</dbReference>
<dbReference type="Pfam" id="PF00990">
    <property type="entry name" value="GGDEF"/>
    <property type="match status" value="1"/>
</dbReference>
<keyword evidence="6" id="KW-1185">Reference proteome</keyword>
<protein>
    <submittedName>
        <fullName evidence="5">Bifunctional diguanylate cyclase/phosphodiesterase</fullName>
    </submittedName>
</protein>
<name>A0ABW3J5X9_9HYPH</name>
<dbReference type="InterPro" id="IPR052155">
    <property type="entry name" value="Biofilm_reg_signaling"/>
</dbReference>
<dbReference type="SMART" id="SM00267">
    <property type="entry name" value="GGDEF"/>
    <property type="match status" value="1"/>
</dbReference>
<evidence type="ECO:0000313" key="6">
    <source>
        <dbReference type="Proteomes" id="UP001597102"/>
    </source>
</evidence>
<comment type="caution">
    <text evidence="5">The sequence shown here is derived from an EMBL/GenBank/DDBJ whole genome shotgun (WGS) entry which is preliminary data.</text>
</comment>
<accession>A0ABW3J5X9</accession>
<feature type="domain" description="GGDEF" evidence="4">
    <location>
        <begin position="264"/>
        <end position="397"/>
    </location>
</feature>
<evidence type="ECO:0000256" key="1">
    <source>
        <dbReference type="SAM" id="MobiDB-lite"/>
    </source>
</evidence>
<dbReference type="Pfam" id="PF00563">
    <property type="entry name" value="EAL"/>
    <property type="match status" value="1"/>
</dbReference>
<dbReference type="PROSITE" id="PS50887">
    <property type="entry name" value="GGDEF"/>
    <property type="match status" value="1"/>
</dbReference>
<dbReference type="Proteomes" id="UP001597102">
    <property type="component" value="Unassembled WGS sequence"/>
</dbReference>
<sequence>MTGRTTLQHVLETDARDATISWTKIVDTSLSRSGKLDKEVLGLPTRTLDPDVLASHADSVANAEVYDLHEKSHSGPGLENLILDWVGGGSNEEPDDYVSRLAGFAILSPEGEVLATGGDFDSKNLSTMLQNPAASAGLDQAIETGHMQFSDGFDAGPGEPLAFVPIRSADGSLDRIYAFRIDQKAAANMTDTALTVVSFATSLLIVMGFSVPAAIASRRIRERWKAEDQIRFLALHDSLTGLPNRLQLRQTLDRAVGRCRRHETYMAVLCLDLDRFKDINDTLGHPTGDLLLQEVAARLRSNVREVDLVGRLGGDEFAIVAEQLETPEDILPLARRITGALGETYRLDGHEVVSSGSIGIAIAPEDGTTGDELLKNADLALYRAKQEGRNTFRFFEPSMDAALQKRRRLENDLRVAVRKGELRVEYQPQFDLKTGALTGYEALARWRHPTDGDIPPSVFLPLAEETGLIAPIGEWILRTACHYATTWDDDAKLAVNLSPAQFKVQNVVAMVKRVLKETGLDPARLELEITEKLLLQNTESVVAMLEALDRLGVSIAMDDFGTGYSSLSYLTRFPVKKIKIDKSFVESLGQNAEASAIVSSIVGLGKSLHVTITAEGVENAAQAETLREWGCNQVQGFYYGAPEDEVPEHEEAKEQEPKSSLVA</sequence>